<evidence type="ECO:0000313" key="1">
    <source>
        <dbReference type="EMBL" id="KAG1542237.1"/>
    </source>
</evidence>
<gene>
    <name evidence="1" type="ORF">G6F51_007399</name>
</gene>
<accession>A0A9P6Y8Q0</accession>
<name>A0A9P6Y8Q0_RHIOR</name>
<organism evidence="1 2">
    <name type="scientific">Rhizopus oryzae</name>
    <name type="common">Mucormycosis agent</name>
    <name type="synonym">Rhizopus arrhizus var. delemar</name>
    <dbReference type="NCBI Taxonomy" id="64495"/>
    <lineage>
        <taxon>Eukaryota</taxon>
        <taxon>Fungi</taxon>
        <taxon>Fungi incertae sedis</taxon>
        <taxon>Mucoromycota</taxon>
        <taxon>Mucoromycotina</taxon>
        <taxon>Mucoromycetes</taxon>
        <taxon>Mucorales</taxon>
        <taxon>Mucorineae</taxon>
        <taxon>Rhizopodaceae</taxon>
        <taxon>Rhizopus</taxon>
    </lineage>
</organism>
<evidence type="ECO:0000313" key="2">
    <source>
        <dbReference type="Proteomes" id="UP000717996"/>
    </source>
</evidence>
<protein>
    <submittedName>
        <fullName evidence="1">Uncharacterized protein</fullName>
    </submittedName>
</protein>
<comment type="caution">
    <text evidence="1">The sequence shown here is derived from an EMBL/GenBank/DDBJ whole genome shotgun (WGS) entry which is preliminary data.</text>
</comment>
<proteinExistence type="predicted"/>
<dbReference type="Proteomes" id="UP000717996">
    <property type="component" value="Unassembled WGS sequence"/>
</dbReference>
<dbReference type="AlphaFoldDB" id="A0A9P6Y8Q0"/>
<reference evidence="1" key="1">
    <citation type="journal article" date="2020" name="Microb. Genom.">
        <title>Genetic diversity of clinical and environmental Mucorales isolates obtained from an investigation of mucormycosis cases among solid organ transplant recipients.</title>
        <authorList>
            <person name="Nguyen M.H."/>
            <person name="Kaul D."/>
            <person name="Muto C."/>
            <person name="Cheng S.J."/>
            <person name="Richter R.A."/>
            <person name="Bruno V.M."/>
            <person name="Liu G."/>
            <person name="Beyhan S."/>
            <person name="Sundermann A.J."/>
            <person name="Mounaud S."/>
            <person name="Pasculle A.W."/>
            <person name="Nierman W.C."/>
            <person name="Driscoll E."/>
            <person name="Cumbie R."/>
            <person name="Clancy C.J."/>
            <person name="Dupont C.L."/>
        </authorList>
    </citation>
    <scope>NUCLEOTIDE SEQUENCE</scope>
    <source>
        <strain evidence="1">GL16</strain>
    </source>
</reference>
<dbReference type="EMBL" id="JAANIT010001102">
    <property type="protein sequence ID" value="KAG1542237.1"/>
    <property type="molecule type" value="Genomic_DNA"/>
</dbReference>
<sequence length="79" mass="8810">MKTLPEPWPVRHVLVLEIIGTSKLLGVVVTMLAVEEKLVECNSDLRFLVTTRAQDCCVDLLDVDVAMLLRQDDSAIPSF</sequence>